<dbReference type="InterPro" id="IPR050291">
    <property type="entry name" value="CDF_Transporter"/>
</dbReference>
<name>A0A914DP69_9BILA</name>
<dbReference type="PANTHER" id="PTHR43840">
    <property type="entry name" value="MITOCHONDRIAL METAL TRANSPORTER 1-RELATED"/>
    <property type="match status" value="1"/>
</dbReference>
<keyword evidence="3" id="KW-0812">Transmembrane</keyword>
<evidence type="ECO:0000313" key="7">
    <source>
        <dbReference type="Proteomes" id="UP000887540"/>
    </source>
</evidence>
<dbReference type="Proteomes" id="UP000887540">
    <property type="component" value="Unplaced"/>
</dbReference>
<evidence type="ECO:0000256" key="2">
    <source>
        <dbReference type="ARBA" id="ARBA00022448"/>
    </source>
</evidence>
<evidence type="ECO:0000256" key="1">
    <source>
        <dbReference type="ARBA" id="ARBA00004141"/>
    </source>
</evidence>
<keyword evidence="7" id="KW-1185">Reference proteome</keyword>
<dbReference type="AlphaFoldDB" id="A0A914DP69"/>
<evidence type="ECO:0000256" key="3">
    <source>
        <dbReference type="ARBA" id="ARBA00022692"/>
    </source>
</evidence>
<dbReference type="PANTHER" id="PTHR43840:SF13">
    <property type="entry name" value="CATION EFFLUX PROTEIN CYTOPLASMIC DOMAIN-CONTAINING PROTEIN"/>
    <property type="match status" value="1"/>
</dbReference>
<evidence type="ECO:0000256" key="4">
    <source>
        <dbReference type="ARBA" id="ARBA00022989"/>
    </source>
</evidence>
<protein>
    <recommendedName>
        <fullName evidence="6">Cation efflux protein transmembrane domain-containing protein</fullName>
    </recommendedName>
</protein>
<dbReference type="Gene3D" id="1.20.1510.10">
    <property type="entry name" value="Cation efflux protein transmembrane domain"/>
    <property type="match status" value="1"/>
</dbReference>
<dbReference type="InterPro" id="IPR058533">
    <property type="entry name" value="Cation_efflux_TM"/>
</dbReference>
<dbReference type="SUPFAM" id="SSF161111">
    <property type="entry name" value="Cation efflux protein transmembrane domain-like"/>
    <property type="match status" value="1"/>
</dbReference>
<keyword evidence="2" id="KW-0813">Transport</keyword>
<dbReference type="GO" id="GO:0008324">
    <property type="term" value="F:monoatomic cation transmembrane transporter activity"/>
    <property type="evidence" value="ECO:0007669"/>
    <property type="project" value="InterPro"/>
</dbReference>
<evidence type="ECO:0000259" key="6">
    <source>
        <dbReference type="Pfam" id="PF01545"/>
    </source>
</evidence>
<organism evidence="7 8">
    <name type="scientific">Acrobeloides nanus</name>
    <dbReference type="NCBI Taxonomy" id="290746"/>
    <lineage>
        <taxon>Eukaryota</taxon>
        <taxon>Metazoa</taxon>
        <taxon>Ecdysozoa</taxon>
        <taxon>Nematoda</taxon>
        <taxon>Chromadorea</taxon>
        <taxon>Rhabditida</taxon>
        <taxon>Tylenchina</taxon>
        <taxon>Cephalobomorpha</taxon>
        <taxon>Cephaloboidea</taxon>
        <taxon>Cephalobidae</taxon>
        <taxon>Acrobeloides</taxon>
    </lineage>
</organism>
<dbReference type="WBParaSite" id="ACRNAN_scaffold30851.g17710.t1">
    <property type="protein sequence ID" value="ACRNAN_scaffold30851.g17710.t1"/>
    <property type="gene ID" value="ACRNAN_scaffold30851.g17710"/>
</dbReference>
<sequence>MATFFPLDWSGGDDEKEKALKSYGAAARKLALVTLLVNITLTIAKAVASYLSGSLSIISSLVDSLVDITSGVVIWLTARAIKKRDPYLYPRGRTRLEPLAL</sequence>
<dbReference type="InterPro" id="IPR027469">
    <property type="entry name" value="Cation_efflux_TMD_sf"/>
</dbReference>
<reference evidence="8" key="1">
    <citation type="submission" date="2022-11" db="UniProtKB">
        <authorList>
            <consortium name="WormBaseParasite"/>
        </authorList>
    </citation>
    <scope>IDENTIFICATION</scope>
</reference>
<keyword evidence="4" id="KW-1133">Transmembrane helix</keyword>
<evidence type="ECO:0000256" key="5">
    <source>
        <dbReference type="ARBA" id="ARBA00023136"/>
    </source>
</evidence>
<accession>A0A914DP69</accession>
<evidence type="ECO:0000313" key="8">
    <source>
        <dbReference type="WBParaSite" id="ACRNAN_scaffold30851.g17710.t1"/>
    </source>
</evidence>
<comment type="subcellular location">
    <subcellularLocation>
        <location evidence="1">Membrane</location>
        <topology evidence="1">Multi-pass membrane protein</topology>
    </subcellularLocation>
</comment>
<dbReference type="Pfam" id="PF01545">
    <property type="entry name" value="Cation_efflux"/>
    <property type="match status" value="1"/>
</dbReference>
<dbReference type="GO" id="GO:0016020">
    <property type="term" value="C:membrane"/>
    <property type="evidence" value="ECO:0007669"/>
    <property type="project" value="UniProtKB-SubCell"/>
</dbReference>
<proteinExistence type="predicted"/>
<feature type="domain" description="Cation efflux protein transmembrane" evidence="6">
    <location>
        <begin position="32"/>
        <end position="100"/>
    </location>
</feature>
<keyword evidence="5" id="KW-0472">Membrane</keyword>